<name>A0AAV9G683_9PEZI</name>
<dbReference type="Pfam" id="PF00856">
    <property type="entry name" value="SET"/>
    <property type="match status" value="1"/>
</dbReference>
<protein>
    <submittedName>
        <fullName evidence="2">SET domain-protein 5</fullName>
    </submittedName>
</protein>
<feature type="domain" description="SET" evidence="1">
    <location>
        <begin position="136"/>
        <end position="292"/>
    </location>
</feature>
<comment type="caution">
    <text evidence="2">The sequence shown here is derived from an EMBL/GenBank/DDBJ whole genome shotgun (WGS) entry which is preliminary data.</text>
</comment>
<dbReference type="SUPFAM" id="SSF82199">
    <property type="entry name" value="SET domain"/>
    <property type="match status" value="1"/>
</dbReference>
<dbReference type="InterPro" id="IPR001214">
    <property type="entry name" value="SET_dom"/>
</dbReference>
<evidence type="ECO:0000259" key="1">
    <source>
        <dbReference type="PROSITE" id="PS50280"/>
    </source>
</evidence>
<keyword evidence="3" id="KW-1185">Reference proteome</keyword>
<dbReference type="Gene3D" id="2.170.270.10">
    <property type="entry name" value="SET domain"/>
    <property type="match status" value="1"/>
</dbReference>
<reference evidence="2" key="2">
    <citation type="submission" date="2023-05" db="EMBL/GenBank/DDBJ databases">
        <authorList>
            <consortium name="Lawrence Berkeley National Laboratory"/>
            <person name="Steindorff A."/>
            <person name="Hensen N."/>
            <person name="Bonometti L."/>
            <person name="Westerberg I."/>
            <person name="Brannstrom I.O."/>
            <person name="Guillou S."/>
            <person name="Cros-Aarteil S."/>
            <person name="Calhoun S."/>
            <person name="Haridas S."/>
            <person name="Kuo A."/>
            <person name="Mondo S."/>
            <person name="Pangilinan J."/>
            <person name="Riley R."/>
            <person name="Labutti K."/>
            <person name="Andreopoulos B."/>
            <person name="Lipzen A."/>
            <person name="Chen C."/>
            <person name="Yanf M."/>
            <person name="Daum C."/>
            <person name="Ng V."/>
            <person name="Clum A."/>
            <person name="Ohm R."/>
            <person name="Martin F."/>
            <person name="Silar P."/>
            <person name="Natvig D."/>
            <person name="Lalanne C."/>
            <person name="Gautier V."/>
            <person name="Ament-Velasquez S.L."/>
            <person name="Kruys A."/>
            <person name="Hutchinson M.I."/>
            <person name="Powell A.J."/>
            <person name="Barry K."/>
            <person name="Miller A.N."/>
            <person name="Grigoriev I.V."/>
            <person name="Debuchy R."/>
            <person name="Gladieux P."/>
            <person name="Thoren M.H."/>
            <person name="Johannesson H."/>
        </authorList>
    </citation>
    <scope>NUCLEOTIDE SEQUENCE</scope>
    <source>
        <strain evidence="2">PSN243</strain>
    </source>
</reference>
<evidence type="ECO:0000313" key="2">
    <source>
        <dbReference type="EMBL" id="KAK4443830.1"/>
    </source>
</evidence>
<dbReference type="CDD" id="cd20071">
    <property type="entry name" value="SET_SMYD"/>
    <property type="match status" value="1"/>
</dbReference>
<reference evidence="2" key="1">
    <citation type="journal article" date="2023" name="Mol. Phylogenet. Evol.">
        <title>Genome-scale phylogeny and comparative genomics of the fungal order Sordariales.</title>
        <authorList>
            <person name="Hensen N."/>
            <person name="Bonometti L."/>
            <person name="Westerberg I."/>
            <person name="Brannstrom I.O."/>
            <person name="Guillou S."/>
            <person name="Cros-Aarteil S."/>
            <person name="Calhoun S."/>
            <person name="Haridas S."/>
            <person name="Kuo A."/>
            <person name="Mondo S."/>
            <person name="Pangilinan J."/>
            <person name="Riley R."/>
            <person name="LaButti K."/>
            <person name="Andreopoulos B."/>
            <person name="Lipzen A."/>
            <person name="Chen C."/>
            <person name="Yan M."/>
            <person name="Daum C."/>
            <person name="Ng V."/>
            <person name="Clum A."/>
            <person name="Steindorff A."/>
            <person name="Ohm R.A."/>
            <person name="Martin F."/>
            <person name="Silar P."/>
            <person name="Natvig D.O."/>
            <person name="Lalanne C."/>
            <person name="Gautier V."/>
            <person name="Ament-Velasquez S.L."/>
            <person name="Kruys A."/>
            <person name="Hutchinson M.I."/>
            <person name="Powell A.J."/>
            <person name="Barry K."/>
            <person name="Miller A.N."/>
            <person name="Grigoriev I.V."/>
            <person name="Debuchy R."/>
            <person name="Gladieux P."/>
            <person name="Hiltunen Thoren M."/>
            <person name="Johannesson H."/>
        </authorList>
    </citation>
    <scope>NUCLEOTIDE SEQUENCE</scope>
    <source>
        <strain evidence="2">PSN243</strain>
    </source>
</reference>
<gene>
    <name evidence="2" type="ORF">QBC34DRAFT_498767</name>
</gene>
<organism evidence="2 3">
    <name type="scientific">Podospora aff. communis PSN243</name>
    <dbReference type="NCBI Taxonomy" id="3040156"/>
    <lineage>
        <taxon>Eukaryota</taxon>
        <taxon>Fungi</taxon>
        <taxon>Dikarya</taxon>
        <taxon>Ascomycota</taxon>
        <taxon>Pezizomycotina</taxon>
        <taxon>Sordariomycetes</taxon>
        <taxon>Sordariomycetidae</taxon>
        <taxon>Sordariales</taxon>
        <taxon>Podosporaceae</taxon>
        <taxon>Podospora</taxon>
    </lineage>
</organism>
<dbReference type="SMART" id="SM00317">
    <property type="entry name" value="SET"/>
    <property type="match status" value="1"/>
</dbReference>
<sequence>MAPSRYTHLPSFMSLLVPSLAIQRQCNSLALSPLLPFEGGICLPPIDDLTEADGEKGANYSPWTETPYCLYPRSIGSKQKFCVYTSSVFNNNAGISIVTTPEAAASLANAAGNFLPAWRNRGHLAHGGELTAEQEAGLPYKVVAMPGKGKGVIATRRIAQFEHIMVSYAAMIVDNEFIPREGDGEQEGDPAPVESWRLFQRALDQLTDKARFHNLATSRGKDVHVVEDVCRTNAFGLTIMDRKLKGLYPEISRFNHGCDPNAFPQYRSRDLSMTAVATRDIEPGEEITISYLPLGMPSHHRRRNLFNWGFNCTCSLCTASPAVQHESDQRRERLADLYFAMKELSVTHKQLLEMTDQFLALIHAEHLETRFGEYFQAIIMFYYNRKDLGSALKYARLSLKYSEAFADPDGGFCQSLRDDIGYLEKLIAMEGETGP</sequence>
<dbReference type="Proteomes" id="UP001321760">
    <property type="component" value="Unassembled WGS sequence"/>
</dbReference>
<dbReference type="PROSITE" id="PS50280">
    <property type="entry name" value="SET"/>
    <property type="match status" value="1"/>
</dbReference>
<dbReference type="AlphaFoldDB" id="A0AAV9G683"/>
<dbReference type="EMBL" id="MU865986">
    <property type="protein sequence ID" value="KAK4443830.1"/>
    <property type="molecule type" value="Genomic_DNA"/>
</dbReference>
<proteinExistence type="predicted"/>
<dbReference type="PANTHER" id="PTHR47332:SF6">
    <property type="entry name" value="SET DOMAIN-CONTAINING PROTEIN"/>
    <property type="match status" value="1"/>
</dbReference>
<evidence type="ECO:0000313" key="3">
    <source>
        <dbReference type="Proteomes" id="UP001321760"/>
    </source>
</evidence>
<dbReference type="InterPro" id="IPR046341">
    <property type="entry name" value="SET_dom_sf"/>
</dbReference>
<dbReference type="PANTHER" id="PTHR47332">
    <property type="entry name" value="SET DOMAIN-CONTAINING PROTEIN 5"/>
    <property type="match status" value="1"/>
</dbReference>
<accession>A0AAV9G683</accession>
<dbReference type="InterPro" id="IPR053185">
    <property type="entry name" value="SET_domain_protein"/>
</dbReference>